<accession>E9HBS2</accession>
<sequence length="160" mass="17423">MNAKGYTRFQSYLPKAADVKSKYLLKEYSKTPKSSVSLQFSCLGVFGEQLRRNEHKCAPSVVGLDSALKENATIKCIPGAPLKVVRPPQKLMESAAAHSASPAGCAAASSRYSLQQALEIADECDRRSQGADHERPRIPGPRRSQRLPAAAIAIPYYYAV</sequence>
<feature type="region of interest" description="Disordered" evidence="1">
    <location>
        <begin position="123"/>
        <end position="144"/>
    </location>
</feature>
<dbReference type="AlphaFoldDB" id="E9HBS2"/>
<feature type="compositionally biased region" description="Basic and acidic residues" evidence="1">
    <location>
        <begin position="123"/>
        <end position="137"/>
    </location>
</feature>
<dbReference type="KEGG" id="dpx:DAPPUDRAFT_256615"/>
<evidence type="ECO:0000313" key="3">
    <source>
        <dbReference type="Proteomes" id="UP000000305"/>
    </source>
</evidence>
<name>E9HBS2_DAPPU</name>
<evidence type="ECO:0000313" key="2">
    <source>
        <dbReference type="EMBL" id="EFX70767.1"/>
    </source>
</evidence>
<evidence type="ECO:0000256" key="1">
    <source>
        <dbReference type="SAM" id="MobiDB-lite"/>
    </source>
</evidence>
<reference evidence="2 3" key="1">
    <citation type="journal article" date="2011" name="Science">
        <title>The ecoresponsive genome of Daphnia pulex.</title>
        <authorList>
            <person name="Colbourne J.K."/>
            <person name="Pfrender M.E."/>
            <person name="Gilbert D."/>
            <person name="Thomas W.K."/>
            <person name="Tucker A."/>
            <person name="Oakley T.H."/>
            <person name="Tokishita S."/>
            <person name="Aerts A."/>
            <person name="Arnold G.J."/>
            <person name="Basu M.K."/>
            <person name="Bauer D.J."/>
            <person name="Caceres C.E."/>
            <person name="Carmel L."/>
            <person name="Casola C."/>
            <person name="Choi J.H."/>
            <person name="Detter J.C."/>
            <person name="Dong Q."/>
            <person name="Dusheyko S."/>
            <person name="Eads B.D."/>
            <person name="Frohlich T."/>
            <person name="Geiler-Samerotte K.A."/>
            <person name="Gerlach D."/>
            <person name="Hatcher P."/>
            <person name="Jogdeo S."/>
            <person name="Krijgsveld J."/>
            <person name="Kriventseva E.V."/>
            <person name="Kultz D."/>
            <person name="Laforsch C."/>
            <person name="Lindquist E."/>
            <person name="Lopez J."/>
            <person name="Manak J.R."/>
            <person name="Muller J."/>
            <person name="Pangilinan J."/>
            <person name="Patwardhan R.P."/>
            <person name="Pitluck S."/>
            <person name="Pritham E.J."/>
            <person name="Rechtsteiner A."/>
            <person name="Rho M."/>
            <person name="Rogozin I.B."/>
            <person name="Sakarya O."/>
            <person name="Salamov A."/>
            <person name="Schaack S."/>
            <person name="Shapiro H."/>
            <person name="Shiga Y."/>
            <person name="Skalitzky C."/>
            <person name="Smith Z."/>
            <person name="Souvorov A."/>
            <person name="Sung W."/>
            <person name="Tang Z."/>
            <person name="Tsuchiya D."/>
            <person name="Tu H."/>
            <person name="Vos H."/>
            <person name="Wang M."/>
            <person name="Wolf Y.I."/>
            <person name="Yamagata H."/>
            <person name="Yamada T."/>
            <person name="Ye Y."/>
            <person name="Shaw J.R."/>
            <person name="Andrews J."/>
            <person name="Crease T.J."/>
            <person name="Tang H."/>
            <person name="Lucas S.M."/>
            <person name="Robertson H.M."/>
            <person name="Bork P."/>
            <person name="Koonin E.V."/>
            <person name="Zdobnov E.M."/>
            <person name="Grigoriev I.V."/>
            <person name="Lynch M."/>
            <person name="Boore J.L."/>
        </authorList>
    </citation>
    <scope>NUCLEOTIDE SEQUENCE [LARGE SCALE GENOMIC DNA]</scope>
</reference>
<dbReference type="HOGENOM" id="CLU_1653910_0_0_1"/>
<organism evidence="2 3">
    <name type="scientific">Daphnia pulex</name>
    <name type="common">Water flea</name>
    <dbReference type="NCBI Taxonomy" id="6669"/>
    <lineage>
        <taxon>Eukaryota</taxon>
        <taxon>Metazoa</taxon>
        <taxon>Ecdysozoa</taxon>
        <taxon>Arthropoda</taxon>
        <taxon>Crustacea</taxon>
        <taxon>Branchiopoda</taxon>
        <taxon>Diplostraca</taxon>
        <taxon>Cladocera</taxon>
        <taxon>Anomopoda</taxon>
        <taxon>Daphniidae</taxon>
        <taxon>Daphnia</taxon>
    </lineage>
</organism>
<dbReference type="Proteomes" id="UP000000305">
    <property type="component" value="Unassembled WGS sequence"/>
</dbReference>
<proteinExistence type="predicted"/>
<protein>
    <submittedName>
        <fullName evidence="2">Uncharacterized protein</fullName>
    </submittedName>
</protein>
<dbReference type="InParanoid" id="E9HBS2"/>
<dbReference type="EMBL" id="GL732617">
    <property type="protein sequence ID" value="EFX70767.1"/>
    <property type="molecule type" value="Genomic_DNA"/>
</dbReference>
<keyword evidence="3" id="KW-1185">Reference proteome</keyword>
<gene>
    <name evidence="2" type="ORF">DAPPUDRAFT_256615</name>
</gene>